<proteinExistence type="inferred from homology"/>
<protein>
    <recommendedName>
        <fullName evidence="6 11">Cysteine desulfurase</fullName>
        <ecNumber evidence="5 11">2.8.1.7</ecNumber>
    </recommendedName>
</protein>
<comment type="function">
    <text evidence="3">Catalyzes the removal of elemental sulfur atoms from cysteine to produce alanine. Seems to participate in the biosynthesis of the nitrogenase metalloclusters by providing the inorganic sulfur required for the Fe-S core formation.</text>
</comment>
<keyword evidence="14" id="KW-1185">Reference proteome</keyword>
<dbReference type="SUPFAM" id="SSF53383">
    <property type="entry name" value="PLP-dependent transferases"/>
    <property type="match status" value="1"/>
</dbReference>
<comment type="similarity">
    <text evidence="4 11">Belongs to the class-V pyridoxal-phosphate-dependent aminotransferase family. Csd subfamily.</text>
</comment>
<dbReference type="EMBL" id="JAAATX020000007">
    <property type="protein sequence ID" value="MBU9698388.1"/>
    <property type="molecule type" value="Genomic_DNA"/>
</dbReference>
<dbReference type="PROSITE" id="PS00595">
    <property type="entry name" value="AA_TRANSFER_CLASS_5"/>
    <property type="match status" value="1"/>
</dbReference>
<keyword evidence="8 11" id="KW-0663">Pyridoxal phosphate</keyword>
<evidence type="ECO:0000256" key="3">
    <source>
        <dbReference type="ARBA" id="ARBA00003120"/>
    </source>
</evidence>
<dbReference type="Gene3D" id="3.90.1150.10">
    <property type="entry name" value="Aspartate Aminotransferase, domain 1"/>
    <property type="match status" value="1"/>
</dbReference>
<comment type="function">
    <text evidence="2 11">Catalyzes the removal of elemental sulfur and selenium atoms from L-cysteine, L-cystine, L-selenocysteine, and L-selenocystine to produce L-alanine.</text>
</comment>
<dbReference type="Gene3D" id="3.40.640.10">
    <property type="entry name" value="Type I PLP-dependent aspartate aminotransferase-like (Major domain)"/>
    <property type="match status" value="1"/>
</dbReference>
<dbReference type="InterPro" id="IPR000192">
    <property type="entry name" value="Aminotrans_V_dom"/>
</dbReference>
<dbReference type="NCBIfam" id="TIGR01979">
    <property type="entry name" value="sufS"/>
    <property type="match status" value="1"/>
</dbReference>
<dbReference type="RefSeq" id="WP_161762516.1">
    <property type="nucleotide sequence ID" value="NZ_JAAATX020000007.1"/>
</dbReference>
<evidence type="ECO:0000313" key="14">
    <source>
        <dbReference type="Proteomes" id="UP000731907"/>
    </source>
</evidence>
<accession>A0ABS6J462</accession>
<comment type="catalytic activity">
    <reaction evidence="9 11">
        <text>(sulfur carrier)-H + L-cysteine = (sulfur carrier)-SH + L-alanine</text>
        <dbReference type="Rhea" id="RHEA:43892"/>
        <dbReference type="Rhea" id="RHEA-COMP:14737"/>
        <dbReference type="Rhea" id="RHEA-COMP:14739"/>
        <dbReference type="ChEBI" id="CHEBI:29917"/>
        <dbReference type="ChEBI" id="CHEBI:35235"/>
        <dbReference type="ChEBI" id="CHEBI:57972"/>
        <dbReference type="ChEBI" id="CHEBI:64428"/>
        <dbReference type="EC" id="2.8.1.7"/>
    </reaction>
</comment>
<evidence type="ECO:0000256" key="11">
    <source>
        <dbReference type="RuleBase" id="RU004506"/>
    </source>
</evidence>
<gene>
    <name evidence="13" type="ORF">GU927_011080</name>
</gene>
<evidence type="ECO:0000256" key="2">
    <source>
        <dbReference type="ARBA" id="ARBA00002824"/>
    </source>
</evidence>
<comment type="cofactor">
    <cofactor evidence="1 10">
        <name>pyridoxal 5'-phosphate</name>
        <dbReference type="ChEBI" id="CHEBI:597326"/>
    </cofactor>
</comment>
<evidence type="ECO:0000259" key="12">
    <source>
        <dbReference type="Pfam" id="PF00266"/>
    </source>
</evidence>
<evidence type="ECO:0000256" key="4">
    <source>
        <dbReference type="ARBA" id="ARBA00010447"/>
    </source>
</evidence>
<dbReference type="InterPro" id="IPR020578">
    <property type="entry name" value="Aminotrans_V_PyrdxlP_BS"/>
</dbReference>
<dbReference type="EC" id="2.8.1.7" evidence="5 11"/>
<dbReference type="InterPro" id="IPR016454">
    <property type="entry name" value="Cysteine_dSase"/>
</dbReference>
<dbReference type="InterPro" id="IPR015424">
    <property type="entry name" value="PyrdxlP-dep_Trfase"/>
</dbReference>
<evidence type="ECO:0000256" key="7">
    <source>
        <dbReference type="ARBA" id="ARBA00022679"/>
    </source>
</evidence>
<dbReference type="Proteomes" id="UP000731907">
    <property type="component" value="Unassembled WGS sequence"/>
</dbReference>
<feature type="domain" description="Aminotransferase class V" evidence="12">
    <location>
        <begin position="25"/>
        <end position="394"/>
    </location>
</feature>
<dbReference type="InterPro" id="IPR015422">
    <property type="entry name" value="PyrdxlP-dep_Trfase_small"/>
</dbReference>
<dbReference type="CDD" id="cd06453">
    <property type="entry name" value="SufS_like"/>
    <property type="match status" value="1"/>
</dbReference>
<evidence type="ECO:0000256" key="8">
    <source>
        <dbReference type="ARBA" id="ARBA00022898"/>
    </source>
</evidence>
<evidence type="ECO:0000256" key="10">
    <source>
        <dbReference type="RuleBase" id="RU004504"/>
    </source>
</evidence>
<evidence type="ECO:0000256" key="5">
    <source>
        <dbReference type="ARBA" id="ARBA00012239"/>
    </source>
</evidence>
<reference evidence="13 14" key="1">
    <citation type="submission" date="2021-06" db="EMBL/GenBank/DDBJ databases">
        <title>Rhodobacteraceae bacterium strain HSP-20.</title>
        <authorList>
            <person name="Chen W.-M."/>
        </authorList>
    </citation>
    <scope>NUCLEOTIDE SEQUENCE [LARGE SCALE GENOMIC DNA]</scope>
    <source>
        <strain evidence="13 14">HSP-20</strain>
    </source>
</reference>
<dbReference type="PANTHER" id="PTHR43586:SF8">
    <property type="entry name" value="CYSTEINE DESULFURASE 1, CHLOROPLASTIC"/>
    <property type="match status" value="1"/>
</dbReference>
<dbReference type="InterPro" id="IPR015421">
    <property type="entry name" value="PyrdxlP-dep_Trfase_major"/>
</dbReference>
<evidence type="ECO:0000313" key="13">
    <source>
        <dbReference type="EMBL" id="MBU9698388.1"/>
    </source>
</evidence>
<dbReference type="PANTHER" id="PTHR43586">
    <property type="entry name" value="CYSTEINE DESULFURASE"/>
    <property type="match status" value="1"/>
</dbReference>
<sequence length="407" mass="43635">MSFDVEKVRADFPILARQVNGKPLVYLDNGASAQKPRAVIEAVTQAYSMEYANVHRGLHYLSNLATEKYEAVRGIVGRFLNADPEEIVFNSGTTEGINLVSYAWAAPRLQAGDEIVLSIMEHHANIVPWHFLRERQGVVLKWVECDAKGDLDPQAVIDAIGPRTKLVAVTHMSNVLGTVVDVAAICAGAREKGVPVLVDGSQASVHMPVDVQAIGCDFYAITGHKLYGPSGSGAIFIKAARMAEMRPFIGGGDMIREVGRDAVTYNDPPMKFEAGTPSIVAQIGLGVALEYMMGLGMANIAAHERALRDYARARLAGLNWLSVQGNSDTKGAIFSFTMAGAAHAHDISTILDKRGVAVRAGTHCAMPLMEHMGVGATCRASFGLYNTKAEVDALVSALELANELFNG</sequence>
<dbReference type="PIRSF" id="PIRSF005572">
    <property type="entry name" value="NifS"/>
    <property type="match status" value="1"/>
</dbReference>
<evidence type="ECO:0000256" key="1">
    <source>
        <dbReference type="ARBA" id="ARBA00001933"/>
    </source>
</evidence>
<name>A0ABS6J462_9RHOB</name>
<dbReference type="Pfam" id="PF00266">
    <property type="entry name" value="Aminotran_5"/>
    <property type="match status" value="1"/>
</dbReference>
<organism evidence="13 14">
    <name type="scientific">Paragemmobacter amnigenus</name>
    <dbReference type="NCBI Taxonomy" id="2852097"/>
    <lineage>
        <taxon>Bacteria</taxon>
        <taxon>Pseudomonadati</taxon>
        <taxon>Pseudomonadota</taxon>
        <taxon>Alphaproteobacteria</taxon>
        <taxon>Rhodobacterales</taxon>
        <taxon>Paracoccaceae</taxon>
        <taxon>Paragemmobacter</taxon>
    </lineage>
</organism>
<comment type="caution">
    <text evidence="13">The sequence shown here is derived from an EMBL/GenBank/DDBJ whole genome shotgun (WGS) entry which is preliminary data.</text>
</comment>
<evidence type="ECO:0000256" key="6">
    <source>
        <dbReference type="ARBA" id="ARBA00013558"/>
    </source>
</evidence>
<evidence type="ECO:0000256" key="9">
    <source>
        <dbReference type="ARBA" id="ARBA00050776"/>
    </source>
</evidence>
<dbReference type="InterPro" id="IPR010970">
    <property type="entry name" value="Cys_dSase_SufS"/>
</dbReference>
<keyword evidence="7 11" id="KW-0808">Transferase</keyword>